<feature type="transmembrane region" description="Helical" evidence="5">
    <location>
        <begin position="290"/>
        <end position="310"/>
    </location>
</feature>
<dbReference type="InterPro" id="IPR007016">
    <property type="entry name" value="O-antigen_ligase-rel_domated"/>
</dbReference>
<comment type="subcellular location">
    <subcellularLocation>
        <location evidence="1">Membrane</location>
        <topology evidence="1">Multi-pass membrane protein</topology>
    </subcellularLocation>
</comment>
<evidence type="ECO:0000256" key="3">
    <source>
        <dbReference type="ARBA" id="ARBA00022989"/>
    </source>
</evidence>
<evidence type="ECO:0000313" key="9">
    <source>
        <dbReference type="Proteomes" id="UP000587991"/>
    </source>
</evidence>
<dbReference type="GO" id="GO:0016020">
    <property type="term" value="C:membrane"/>
    <property type="evidence" value="ECO:0007669"/>
    <property type="project" value="UniProtKB-SubCell"/>
</dbReference>
<feature type="transmembrane region" description="Helical" evidence="5">
    <location>
        <begin position="35"/>
        <end position="54"/>
    </location>
</feature>
<dbReference type="EMBL" id="JABAIM010000003">
    <property type="protein sequence ID" value="NLR76210.1"/>
    <property type="molecule type" value="Genomic_DNA"/>
</dbReference>
<sequence length="560" mass="62389">MRPLPLTPSLLFTTLASLLLGFCCLFVDPGYSALVQYTLVFVGLTALVFLTLLARSWLERETLTDLLAAALCVGGTVVAVDGAQQLLSAMGSARFANQQIAGTLIRQPNLYASMLLLGWTATLYLLPALQVRWWRIGGWLLAAVVFGCTLPFTGSRTMFINLALLSGLAIAALILGRYQRQKHFGLSLLLAMLLALVSQFTLPPALAKLTGATNRSVLQRVEAAGATASARLRTDEWKKAVQVWQAHPLTGVGTVRFPYHSFVLQQQAPFNEIPRERLYTHPHNLLFEVLAEQGLIGLGLLLGFLWWWSIQQVWQKMDSPRLLGCAGVLILLTHSMLEFPLWYWYFLIPFTLLLALNDDSRWHLRLSVPGSVLLLAPALTLLGWGGYQQWLGTQQINASYHAYFTARNVSQSRQLARPALNNPLLSLDAEMQYSYGDTANLRTLPDTLARNTRLLRWRPFASVVYHRALLLAQAGQLKEARFWLAAGLRNYPKDRGYLENMYVRSEPTPALKAFYAEYQVASQKRLDEIKAEVAAIQRKRAASLKLQPVAASAASQPASR</sequence>
<evidence type="ECO:0000259" key="7">
    <source>
        <dbReference type="Pfam" id="PF11846"/>
    </source>
</evidence>
<proteinExistence type="predicted"/>
<dbReference type="InterPro" id="IPR051533">
    <property type="entry name" value="WaaL-like"/>
</dbReference>
<feature type="domain" description="Virulence factor membrane-bound polymerase C-terminal" evidence="7">
    <location>
        <begin position="325"/>
        <end position="495"/>
    </location>
</feature>
<protein>
    <submittedName>
        <fullName evidence="8">Uncharacterized protein</fullName>
    </submittedName>
</protein>
<dbReference type="RefSeq" id="WP_168877879.1">
    <property type="nucleotide sequence ID" value="NZ_JABAIM010000003.1"/>
</dbReference>
<dbReference type="Proteomes" id="UP000587991">
    <property type="component" value="Unassembled WGS sequence"/>
</dbReference>
<dbReference type="PANTHER" id="PTHR37422">
    <property type="entry name" value="TEICHURONIC ACID BIOSYNTHESIS PROTEIN TUAE"/>
    <property type="match status" value="1"/>
</dbReference>
<gene>
    <name evidence="8" type="ORF">HF682_13680</name>
</gene>
<dbReference type="InterPro" id="IPR021797">
    <property type="entry name" value="Wzy_C_2"/>
</dbReference>
<comment type="caution">
    <text evidence="8">The sequence shown here is derived from an EMBL/GenBank/DDBJ whole genome shotgun (WGS) entry which is preliminary data.</text>
</comment>
<feature type="transmembrane region" description="Helical" evidence="5">
    <location>
        <begin position="322"/>
        <end position="346"/>
    </location>
</feature>
<accession>A0A847RYI8</accession>
<evidence type="ECO:0000256" key="5">
    <source>
        <dbReference type="SAM" id="Phobius"/>
    </source>
</evidence>
<feature type="domain" description="O-antigen ligase-related" evidence="6">
    <location>
        <begin position="141"/>
        <end position="301"/>
    </location>
</feature>
<dbReference type="PANTHER" id="PTHR37422:SF13">
    <property type="entry name" value="LIPOPOLYSACCHARIDE BIOSYNTHESIS PROTEIN PA4999-RELATED"/>
    <property type="match status" value="1"/>
</dbReference>
<keyword evidence="2 5" id="KW-0812">Transmembrane</keyword>
<feature type="transmembrane region" description="Helical" evidence="5">
    <location>
        <begin position="366"/>
        <end position="387"/>
    </location>
</feature>
<keyword evidence="4 5" id="KW-0472">Membrane</keyword>
<dbReference type="Pfam" id="PF04932">
    <property type="entry name" value="Wzy_C"/>
    <property type="match status" value="1"/>
</dbReference>
<feature type="transmembrane region" description="Helical" evidence="5">
    <location>
        <begin position="110"/>
        <end position="126"/>
    </location>
</feature>
<feature type="transmembrane region" description="Helical" evidence="5">
    <location>
        <begin position="158"/>
        <end position="176"/>
    </location>
</feature>
<name>A0A847RYI8_9NEIS</name>
<keyword evidence="9" id="KW-1185">Reference proteome</keyword>
<dbReference type="Pfam" id="PF11846">
    <property type="entry name" value="Wzy_C_2"/>
    <property type="match status" value="1"/>
</dbReference>
<organism evidence="8 9">
    <name type="scientific">Leeia aquatica</name>
    <dbReference type="NCBI Taxonomy" id="2725557"/>
    <lineage>
        <taxon>Bacteria</taxon>
        <taxon>Pseudomonadati</taxon>
        <taxon>Pseudomonadota</taxon>
        <taxon>Betaproteobacteria</taxon>
        <taxon>Neisseriales</taxon>
        <taxon>Leeiaceae</taxon>
        <taxon>Leeia</taxon>
    </lineage>
</organism>
<reference evidence="8 9" key="1">
    <citation type="submission" date="2020-04" db="EMBL/GenBank/DDBJ databases">
        <title>Draft genome of Leeia sp. IMCC25680.</title>
        <authorList>
            <person name="Song J."/>
            <person name="Cho J.-C."/>
        </authorList>
    </citation>
    <scope>NUCLEOTIDE SEQUENCE [LARGE SCALE GENOMIC DNA]</scope>
    <source>
        <strain evidence="8 9">IMCC25680</strain>
    </source>
</reference>
<evidence type="ECO:0000256" key="4">
    <source>
        <dbReference type="ARBA" id="ARBA00023136"/>
    </source>
</evidence>
<feature type="transmembrane region" description="Helical" evidence="5">
    <location>
        <begin position="183"/>
        <end position="202"/>
    </location>
</feature>
<feature type="transmembrane region" description="Helical" evidence="5">
    <location>
        <begin position="133"/>
        <end position="152"/>
    </location>
</feature>
<evidence type="ECO:0000256" key="2">
    <source>
        <dbReference type="ARBA" id="ARBA00022692"/>
    </source>
</evidence>
<feature type="transmembrane region" description="Helical" evidence="5">
    <location>
        <begin position="66"/>
        <end position="90"/>
    </location>
</feature>
<dbReference type="AlphaFoldDB" id="A0A847RYI8"/>
<evidence type="ECO:0000256" key="1">
    <source>
        <dbReference type="ARBA" id="ARBA00004141"/>
    </source>
</evidence>
<keyword evidence="3 5" id="KW-1133">Transmembrane helix</keyword>
<evidence type="ECO:0000313" key="8">
    <source>
        <dbReference type="EMBL" id="NLR76210.1"/>
    </source>
</evidence>
<evidence type="ECO:0000259" key="6">
    <source>
        <dbReference type="Pfam" id="PF04932"/>
    </source>
</evidence>